<sequence length="173" mass="19047">MLRDASPADFPAILALNEAFVAVLSPLDGARLARLHAQAALHRVIESAGKVEAFLLAFREGADYDSPNYRWFAQRYPRFLYVDRIVVAGDMQASGAGRRLYRELHALAVRDAVPLITCEFDIEPANPASERFHARLGFLEVGRQQLHGGRKTVSLQALDVVAGHTPLAKLDAD</sequence>
<keyword evidence="3" id="KW-1185">Reference proteome</keyword>
<evidence type="ECO:0000259" key="1">
    <source>
        <dbReference type="PROSITE" id="PS51186"/>
    </source>
</evidence>
<organism evidence="2 3">
    <name type="scientific">Rhodanobacter denitrificans</name>
    <dbReference type="NCBI Taxonomy" id="666685"/>
    <lineage>
        <taxon>Bacteria</taxon>
        <taxon>Pseudomonadati</taxon>
        <taxon>Pseudomonadota</taxon>
        <taxon>Gammaproteobacteria</taxon>
        <taxon>Lysobacterales</taxon>
        <taxon>Rhodanobacteraceae</taxon>
        <taxon>Rhodanobacter</taxon>
    </lineage>
</organism>
<dbReference type="EMBL" id="QFWQ01000009">
    <property type="protein sequence ID" value="RCS28866.1"/>
    <property type="molecule type" value="Genomic_DNA"/>
</dbReference>
<dbReference type="SUPFAM" id="SSF55729">
    <property type="entry name" value="Acyl-CoA N-acyltransferases (Nat)"/>
    <property type="match status" value="1"/>
</dbReference>
<comment type="caution">
    <text evidence="2">The sequence shown here is derived from an EMBL/GenBank/DDBJ whole genome shotgun (WGS) entry which is preliminary data.</text>
</comment>
<dbReference type="AlphaFoldDB" id="A0A368KCN7"/>
<reference evidence="2 3" key="1">
    <citation type="submission" date="2018-05" db="EMBL/GenBank/DDBJ databases">
        <title>Draft genome sequence of Rhodanobacter denitrificans Yn1 isolated from gold copper mine.</title>
        <authorList>
            <person name="Yang N."/>
            <person name="Mazhar H.S."/>
            <person name="Rensing C."/>
        </authorList>
    </citation>
    <scope>NUCLEOTIDE SEQUENCE [LARGE SCALE GENOMIC DNA]</scope>
    <source>
        <strain evidence="2 3">Yn1</strain>
    </source>
</reference>
<dbReference type="RefSeq" id="WP_114344938.1">
    <property type="nucleotide sequence ID" value="NZ_QFWQ01000009.1"/>
</dbReference>
<gene>
    <name evidence="2" type="ORF">DEO45_14285</name>
</gene>
<dbReference type="GO" id="GO:0016747">
    <property type="term" value="F:acyltransferase activity, transferring groups other than amino-acyl groups"/>
    <property type="evidence" value="ECO:0007669"/>
    <property type="project" value="InterPro"/>
</dbReference>
<dbReference type="Gene3D" id="3.40.630.30">
    <property type="match status" value="1"/>
</dbReference>
<dbReference type="Pfam" id="PF00583">
    <property type="entry name" value="Acetyltransf_1"/>
    <property type="match status" value="1"/>
</dbReference>
<proteinExistence type="predicted"/>
<dbReference type="PROSITE" id="PS51186">
    <property type="entry name" value="GNAT"/>
    <property type="match status" value="1"/>
</dbReference>
<dbReference type="PIRSF" id="PIRSF028520">
    <property type="entry name" value="UCP028520"/>
    <property type="match status" value="1"/>
</dbReference>
<dbReference type="InterPro" id="IPR016890">
    <property type="entry name" value="UCP028520"/>
</dbReference>
<dbReference type="InterPro" id="IPR000182">
    <property type="entry name" value="GNAT_dom"/>
</dbReference>
<keyword evidence="2" id="KW-0808">Transferase</keyword>
<dbReference type="InterPro" id="IPR016181">
    <property type="entry name" value="Acyl_CoA_acyltransferase"/>
</dbReference>
<name>A0A368KCN7_9GAMM</name>
<evidence type="ECO:0000313" key="3">
    <source>
        <dbReference type="Proteomes" id="UP000252387"/>
    </source>
</evidence>
<feature type="domain" description="N-acetyltransferase" evidence="1">
    <location>
        <begin position="1"/>
        <end position="159"/>
    </location>
</feature>
<evidence type="ECO:0000313" key="2">
    <source>
        <dbReference type="EMBL" id="RCS28866.1"/>
    </source>
</evidence>
<accession>A0A368KCN7</accession>
<protein>
    <submittedName>
        <fullName evidence="2">GNAT family N-acetyltransferase</fullName>
    </submittedName>
</protein>
<dbReference type="OrthoDB" id="6182349at2"/>
<dbReference type="Proteomes" id="UP000252387">
    <property type="component" value="Unassembled WGS sequence"/>
</dbReference>